<name>A0ABS7BST6_9SPHN</name>
<dbReference type="Proteomes" id="UP000759103">
    <property type="component" value="Unassembled WGS sequence"/>
</dbReference>
<dbReference type="InterPro" id="IPR003754">
    <property type="entry name" value="4pyrrol_synth_uPrphyn_synth"/>
</dbReference>
<gene>
    <name evidence="2" type="ORF">KZ820_17090</name>
</gene>
<dbReference type="GO" id="GO:0004852">
    <property type="term" value="F:uroporphyrinogen-III synthase activity"/>
    <property type="evidence" value="ECO:0007669"/>
    <property type="project" value="UniProtKB-EC"/>
</dbReference>
<evidence type="ECO:0000259" key="1">
    <source>
        <dbReference type="Pfam" id="PF02602"/>
    </source>
</evidence>
<reference evidence="2 3" key="1">
    <citation type="submission" date="2021-07" db="EMBL/GenBank/DDBJ databases">
        <title>Sphingomonas sp.</title>
        <authorList>
            <person name="Feng G."/>
            <person name="Li J."/>
            <person name="Pan M."/>
        </authorList>
    </citation>
    <scope>NUCLEOTIDE SEQUENCE [LARGE SCALE GENOMIC DNA]</scope>
    <source>
        <strain evidence="2 3">RRHST34</strain>
    </source>
</reference>
<dbReference type="EC" id="4.2.1.75" evidence="2"/>
<protein>
    <submittedName>
        <fullName evidence="2">Uroporphyrinogen-III synthase</fullName>
        <ecNumber evidence="2">4.2.1.75</ecNumber>
    </submittedName>
</protein>
<comment type="caution">
    <text evidence="2">The sequence shown here is derived from an EMBL/GenBank/DDBJ whole genome shotgun (WGS) entry which is preliminary data.</text>
</comment>
<dbReference type="EMBL" id="JAHXZN010000007">
    <property type="protein sequence ID" value="MBW6532459.1"/>
    <property type="molecule type" value="Genomic_DNA"/>
</dbReference>
<organism evidence="2 3">
    <name type="scientific">Sphingomonas citri</name>
    <dbReference type="NCBI Taxonomy" id="2862499"/>
    <lineage>
        <taxon>Bacteria</taxon>
        <taxon>Pseudomonadati</taxon>
        <taxon>Pseudomonadota</taxon>
        <taxon>Alphaproteobacteria</taxon>
        <taxon>Sphingomonadales</taxon>
        <taxon>Sphingomonadaceae</taxon>
        <taxon>Sphingomonas</taxon>
    </lineage>
</organism>
<dbReference type="SUPFAM" id="SSF69618">
    <property type="entry name" value="HemD-like"/>
    <property type="match status" value="1"/>
</dbReference>
<evidence type="ECO:0000313" key="3">
    <source>
        <dbReference type="Proteomes" id="UP000759103"/>
    </source>
</evidence>
<dbReference type="Pfam" id="PF02602">
    <property type="entry name" value="HEM4"/>
    <property type="match status" value="1"/>
</dbReference>
<keyword evidence="2" id="KW-0456">Lyase</keyword>
<dbReference type="InterPro" id="IPR036108">
    <property type="entry name" value="4pyrrol_syn_uPrphyn_synt_sf"/>
</dbReference>
<proteinExistence type="predicted"/>
<accession>A0ABS7BST6</accession>
<dbReference type="RefSeq" id="WP_219749896.1">
    <property type="nucleotide sequence ID" value="NZ_JAHXZN010000007.1"/>
</dbReference>
<keyword evidence="3" id="KW-1185">Reference proteome</keyword>
<dbReference type="Gene3D" id="3.40.50.10090">
    <property type="match status" value="1"/>
</dbReference>
<evidence type="ECO:0000313" key="2">
    <source>
        <dbReference type="EMBL" id="MBW6532459.1"/>
    </source>
</evidence>
<sequence>MPRTALVLRPEPGNAHTRAALAAAGIEARALPLFQVESRAWEVPDVRDYDALLITSANAVRHAGAGLARLATLPVVAVGAATARAARAAGLTVELVGSGDAAGAVAQAQAYPRLLHLAGRDRAGKLALPAVTVYASVAVTPPAEALAAALDAVVLLHSPRAAARFAALAAGLPRERVRVAALSEAVLAAAGGGWQTGAAARAPTDLALVECAAGLAIDP</sequence>
<feature type="domain" description="Tetrapyrrole biosynthesis uroporphyrinogen III synthase" evidence="1">
    <location>
        <begin position="17"/>
        <end position="209"/>
    </location>
</feature>